<reference evidence="4 5" key="2">
    <citation type="submission" date="2018-11" db="EMBL/GenBank/DDBJ databases">
        <authorList>
            <consortium name="Pathogen Informatics"/>
        </authorList>
    </citation>
    <scope>NUCLEOTIDE SEQUENCE [LARGE SCALE GENOMIC DNA]</scope>
    <source>
        <strain evidence="4 5">Egypt</strain>
    </source>
</reference>
<dbReference type="Proteomes" id="UP000272942">
    <property type="component" value="Unassembled WGS sequence"/>
</dbReference>
<dbReference type="Pfam" id="PF00255">
    <property type="entry name" value="GSHPx"/>
    <property type="match status" value="1"/>
</dbReference>
<dbReference type="EMBL" id="UZAN01046052">
    <property type="protein sequence ID" value="VDP83650.1"/>
    <property type="molecule type" value="Genomic_DNA"/>
</dbReference>
<proteinExistence type="inferred from homology"/>
<dbReference type="InterPro" id="IPR000889">
    <property type="entry name" value="Glutathione_peroxidase"/>
</dbReference>
<evidence type="ECO:0000256" key="2">
    <source>
        <dbReference type="ARBA" id="ARBA00022559"/>
    </source>
</evidence>
<comment type="similarity">
    <text evidence="1">Belongs to the glutathione peroxidase family.</text>
</comment>
<dbReference type="SUPFAM" id="SSF52833">
    <property type="entry name" value="Thioredoxin-like"/>
    <property type="match status" value="1"/>
</dbReference>
<dbReference type="PANTHER" id="PTHR11592">
    <property type="entry name" value="GLUTATHIONE PEROXIDASE"/>
    <property type="match status" value="1"/>
</dbReference>
<gene>
    <name evidence="4" type="ORF">ECPE_LOCUS8498</name>
</gene>
<organism evidence="6">
    <name type="scientific">Echinostoma caproni</name>
    <dbReference type="NCBI Taxonomy" id="27848"/>
    <lineage>
        <taxon>Eukaryota</taxon>
        <taxon>Metazoa</taxon>
        <taxon>Spiralia</taxon>
        <taxon>Lophotrochozoa</taxon>
        <taxon>Platyhelminthes</taxon>
        <taxon>Trematoda</taxon>
        <taxon>Digenea</taxon>
        <taxon>Plagiorchiida</taxon>
        <taxon>Echinostomata</taxon>
        <taxon>Echinostomatoidea</taxon>
        <taxon>Echinostomatidae</taxon>
        <taxon>Echinostoma</taxon>
    </lineage>
</organism>
<evidence type="ECO:0000313" key="5">
    <source>
        <dbReference type="Proteomes" id="UP000272942"/>
    </source>
</evidence>
<keyword evidence="5" id="KW-1185">Reference proteome</keyword>
<evidence type="ECO:0000313" key="4">
    <source>
        <dbReference type="EMBL" id="VDP83650.1"/>
    </source>
</evidence>
<dbReference type="PROSITE" id="PS51355">
    <property type="entry name" value="GLUTATHIONE_PEROXID_3"/>
    <property type="match status" value="1"/>
</dbReference>
<dbReference type="WBParaSite" id="ECPE_0000852501-mRNA-1">
    <property type="protein sequence ID" value="ECPE_0000852501-mRNA-1"/>
    <property type="gene ID" value="ECPE_0000852501"/>
</dbReference>
<sequence length="53" mass="6295">MLREPWSEPEIKKHVTEKYNVQFDMFSKINVNGSDAHHLFVFLKSKLKGTLFE</sequence>
<dbReference type="Gene3D" id="3.40.30.10">
    <property type="entry name" value="Glutaredoxin"/>
    <property type="match status" value="1"/>
</dbReference>
<dbReference type="GO" id="GO:0004601">
    <property type="term" value="F:peroxidase activity"/>
    <property type="evidence" value="ECO:0007669"/>
    <property type="project" value="UniProtKB-KW"/>
</dbReference>
<accession>A0A183ANG4</accession>
<dbReference type="InterPro" id="IPR036249">
    <property type="entry name" value="Thioredoxin-like_sf"/>
</dbReference>
<name>A0A183ANG4_9TREM</name>
<evidence type="ECO:0000256" key="3">
    <source>
        <dbReference type="ARBA" id="ARBA00023002"/>
    </source>
</evidence>
<dbReference type="OrthoDB" id="446890at2759"/>
<dbReference type="GO" id="GO:0006979">
    <property type="term" value="P:response to oxidative stress"/>
    <property type="evidence" value="ECO:0007669"/>
    <property type="project" value="InterPro"/>
</dbReference>
<keyword evidence="3" id="KW-0560">Oxidoreductase</keyword>
<dbReference type="AlphaFoldDB" id="A0A183ANG4"/>
<evidence type="ECO:0000256" key="1">
    <source>
        <dbReference type="ARBA" id="ARBA00006926"/>
    </source>
</evidence>
<reference evidence="6" key="1">
    <citation type="submission" date="2016-06" db="UniProtKB">
        <authorList>
            <consortium name="WormBaseParasite"/>
        </authorList>
    </citation>
    <scope>IDENTIFICATION</scope>
</reference>
<protein>
    <submittedName>
        <fullName evidence="4 6">Uncharacterized protein</fullName>
    </submittedName>
</protein>
<dbReference type="PANTHER" id="PTHR11592:SF134">
    <property type="entry name" value="PHOSPHOLIPID HYDROPEROXIDE GLUTATHIONE PEROXIDASE"/>
    <property type="match status" value="1"/>
</dbReference>
<evidence type="ECO:0000313" key="6">
    <source>
        <dbReference type="WBParaSite" id="ECPE_0000852501-mRNA-1"/>
    </source>
</evidence>
<keyword evidence="2" id="KW-0575">Peroxidase</keyword>